<reference evidence="1 2" key="1">
    <citation type="submission" date="2017-12" db="EMBL/GenBank/DDBJ databases">
        <title>Comparative genomics of Botrytis spp.</title>
        <authorList>
            <person name="Valero-Jimenez C.A."/>
            <person name="Tapia P."/>
            <person name="Veloso J."/>
            <person name="Silva-Moreno E."/>
            <person name="Staats M."/>
            <person name="Valdes J.H."/>
            <person name="Van Kan J.A.L."/>
        </authorList>
    </citation>
    <scope>NUCLEOTIDE SEQUENCE [LARGE SCALE GENOMIC DNA]</scope>
    <source>
        <strain evidence="1 2">Bt9001</strain>
    </source>
</reference>
<accession>A0A4Z1ENS4</accession>
<evidence type="ECO:0000313" key="1">
    <source>
        <dbReference type="EMBL" id="TGO13915.1"/>
    </source>
</evidence>
<evidence type="ECO:0000313" key="2">
    <source>
        <dbReference type="Proteomes" id="UP000297777"/>
    </source>
</evidence>
<dbReference type="AlphaFoldDB" id="A0A4Z1ENS4"/>
<name>A0A4Z1ENS4_9HELO</name>
<gene>
    <name evidence="1" type="ORF">BTUL_0061g00320</name>
</gene>
<proteinExistence type="predicted"/>
<comment type="caution">
    <text evidence="1">The sequence shown here is derived from an EMBL/GenBank/DDBJ whole genome shotgun (WGS) entry which is preliminary data.</text>
</comment>
<dbReference type="Proteomes" id="UP000297777">
    <property type="component" value="Unassembled WGS sequence"/>
</dbReference>
<sequence>MSPSNDHYKSQGGATNPHDCTCSQQALLGWDAYSLCSQMMDITVNYDDSESSNKSGYEHLTWIDGGASVDRV</sequence>
<keyword evidence="2" id="KW-1185">Reference proteome</keyword>
<protein>
    <submittedName>
        <fullName evidence="1">Uncharacterized protein</fullName>
    </submittedName>
</protein>
<dbReference type="EMBL" id="PQXH01000061">
    <property type="protein sequence ID" value="TGO13915.1"/>
    <property type="molecule type" value="Genomic_DNA"/>
</dbReference>
<organism evidence="1 2">
    <name type="scientific">Botrytis tulipae</name>
    <dbReference type="NCBI Taxonomy" id="87230"/>
    <lineage>
        <taxon>Eukaryota</taxon>
        <taxon>Fungi</taxon>
        <taxon>Dikarya</taxon>
        <taxon>Ascomycota</taxon>
        <taxon>Pezizomycotina</taxon>
        <taxon>Leotiomycetes</taxon>
        <taxon>Helotiales</taxon>
        <taxon>Sclerotiniaceae</taxon>
        <taxon>Botrytis</taxon>
    </lineage>
</organism>